<dbReference type="PANTHER" id="PTHR37298:SF1">
    <property type="entry name" value="UPF0111 PROTEIN YKAA"/>
    <property type="match status" value="1"/>
</dbReference>
<accession>A0A5Q0H538</accession>
<name>A0A5Q0H538_SACSY</name>
<dbReference type="AlphaFoldDB" id="A0A5Q0H538"/>
<proteinExistence type="inferred from homology"/>
<dbReference type="InterPro" id="IPR038078">
    <property type="entry name" value="PhoU-like_sf"/>
</dbReference>
<keyword evidence="3" id="KW-1185">Reference proteome</keyword>
<dbReference type="EMBL" id="CP034550">
    <property type="protein sequence ID" value="QFZ20995.1"/>
    <property type="molecule type" value="Genomic_DNA"/>
</dbReference>
<reference evidence="3" key="1">
    <citation type="journal article" date="2021" name="Curr. Microbiol.">
        <title>Complete genome of nocamycin-producing strain Saccharothrix syringae NRRL B-16468 reveals the biosynthetic potential for secondary metabolites.</title>
        <authorList>
            <person name="Mo X."/>
            <person name="Yang S."/>
        </authorList>
    </citation>
    <scope>NUCLEOTIDE SEQUENCE [LARGE SCALE GENOMIC DNA]</scope>
    <source>
        <strain evidence="3">ATCC 51364 / DSM 43886 / JCM 6844 / KCTC 9398 / NBRC 14523 / NRRL B-16468 / INA 2240</strain>
    </source>
</reference>
<dbReference type="InterPro" id="IPR052912">
    <property type="entry name" value="UPF0111_domain"/>
</dbReference>
<dbReference type="RefSeq" id="WP_033430188.1">
    <property type="nucleotide sequence ID" value="NZ_CP034550.1"/>
</dbReference>
<dbReference type="KEGG" id="ssyi:EKG83_29645"/>
<dbReference type="Pfam" id="PF01865">
    <property type="entry name" value="PhoU_div"/>
    <property type="match status" value="1"/>
</dbReference>
<gene>
    <name evidence="2" type="ORF">EKG83_29645</name>
</gene>
<evidence type="ECO:0000256" key="1">
    <source>
        <dbReference type="ARBA" id="ARBA00008591"/>
    </source>
</evidence>
<dbReference type="OrthoDB" id="9797568at2"/>
<evidence type="ECO:0000313" key="2">
    <source>
        <dbReference type="EMBL" id="QFZ20995.1"/>
    </source>
</evidence>
<comment type="similarity">
    <text evidence="1">Belongs to the UPF0111 family.</text>
</comment>
<dbReference type="PANTHER" id="PTHR37298">
    <property type="entry name" value="UPF0111 PROTEIN YKAA"/>
    <property type="match status" value="1"/>
</dbReference>
<dbReference type="Proteomes" id="UP000325787">
    <property type="component" value="Chromosome"/>
</dbReference>
<evidence type="ECO:0000313" key="3">
    <source>
        <dbReference type="Proteomes" id="UP000325787"/>
    </source>
</evidence>
<dbReference type="Gene3D" id="1.20.58.220">
    <property type="entry name" value="Phosphate transport system protein phou homolog 2, domain 2"/>
    <property type="match status" value="1"/>
</dbReference>
<protein>
    <submittedName>
        <fullName evidence="2">DUF47 domain-containing protein</fullName>
    </submittedName>
</protein>
<dbReference type="InterPro" id="IPR018445">
    <property type="entry name" value="Put_Phosphate_transp_reg"/>
</dbReference>
<organism evidence="2 3">
    <name type="scientific">Saccharothrix syringae</name>
    <name type="common">Nocardiopsis syringae</name>
    <dbReference type="NCBI Taxonomy" id="103733"/>
    <lineage>
        <taxon>Bacteria</taxon>
        <taxon>Bacillati</taxon>
        <taxon>Actinomycetota</taxon>
        <taxon>Actinomycetes</taxon>
        <taxon>Pseudonocardiales</taxon>
        <taxon>Pseudonocardiaceae</taxon>
        <taxon>Saccharothrix</taxon>
    </lineage>
</organism>
<dbReference type="SUPFAM" id="SSF109755">
    <property type="entry name" value="PhoU-like"/>
    <property type="match status" value="1"/>
</dbReference>
<sequence length="206" mass="23167">MRISRKPTGAKFFELFTEIGANIGASVEVLREFMRAPAERRPELAARMHELEHAGDEATHAIIEHLDRSFVTPFDREDIYRLAARLDDVVDHMDAAVDLATLYRVGELPRGVDAQVDLLCRAARLTAEAMPHLAEPQGLTAYWVEVNELENEADQVYRRLLSELFNGRFDALEVMKLKDVVEELEAAADAFEHVADAVHSIAVKES</sequence>